<dbReference type="RefSeq" id="WP_190763403.1">
    <property type="nucleotide sequence ID" value="NZ_JACXLD010000002.1"/>
</dbReference>
<gene>
    <name evidence="2" type="ORF">IB286_05775</name>
</gene>
<dbReference type="Proteomes" id="UP000610558">
    <property type="component" value="Unassembled WGS sequence"/>
</dbReference>
<dbReference type="AlphaFoldDB" id="A0A927GVW4"/>
<evidence type="ECO:0000256" key="1">
    <source>
        <dbReference type="SAM" id="Phobius"/>
    </source>
</evidence>
<dbReference type="EMBL" id="JACXLD010000002">
    <property type="protein sequence ID" value="MBD2858513.1"/>
    <property type="molecule type" value="Genomic_DNA"/>
</dbReference>
<evidence type="ECO:0000313" key="3">
    <source>
        <dbReference type="Proteomes" id="UP000610558"/>
    </source>
</evidence>
<feature type="transmembrane region" description="Helical" evidence="1">
    <location>
        <begin position="12"/>
        <end position="29"/>
    </location>
</feature>
<keyword evidence="1" id="KW-0472">Membrane</keyword>
<sequence length="121" mass="13351">MNPEDVKFAWQIYLAVGGVAVLLWALLIWKLKVTGLKVLLILMAVAFLFTPVAHPDVEGLLVPGSVAMVMHWMSHGLKETVPILLVMGFAQIGAIVLSLVFVLLRHQWLKRQPEVSATANN</sequence>
<accession>A0A927GVW4</accession>
<organism evidence="2 3">
    <name type="scientific">Spongiibacter pelagi</name>
    <dbReference type="NCBI Taxonomy" id="2760804"/>
    <lineage>
        <taxon>Bacteria</taxon>
        <taxon>Pseudomonadati</taxon>
        <taxon>Pseudomonadota</taxon>
        <taxon>Gammaproteobacteria</taxon>
        <taxon>Cellvibrionales</taxon>
        <taxon>Spongiibacteraceae</taxon>
        <taxon>Spongiibacter</taxon>
    </lineage>
</organism>
<keyword evidence="3" id="KW-1185">Reference proteome</keyword>
<feature type="transmembrane region" description="Helical" evidence="1">
    <location>
        <begin position="81"/>
        <end position="104"/>
    </location>
</feature>
<keyword evidence="1" id="KW-1133">Transmembrane helix</keyword>
<proteinExistence type="predicted"/>
<protein>
    <submittedName>
        <fullName evidence="2">Uncharacterized protein</fullName>
    </submittedName>
</protein>
<keyword evidence="1" id="KW-0812">Transmembrane</keyword>
<name>A0A927GVW4_9GAMM</name>
<evidence type="ECO:0000313" key="2">
    <source>
        <dbReference type="EMBL" id="MBD2858513.1"/>
    </source>
</evidence>
<reference evidence="2" key="1">
    <citation type="submission" date="2020-09" db="EMBL/GenBank/DDBJ databases">
        <authorList>
            <person name="Yoon J.-W."/>
        </authorList>
    </citation>
    <scope>NUCLEOTIDE SEQUENCE</scope>
    <source>
        <strain evidence="2">KMU-158</strain>
    </source>
</reference>
<feature type="transmembrane region" description="Helical" evidence="1">
    <location>
        <begin position="36"/>
        <end position="54"/>
    </location>
</feature>
<comment type="caution">
    <text evidence="2">The sequence shown here is derived from an EMBL/GenBank/DDBJ whole genome shotgun (WGS) entry which is preliminary data.</text>
</comment>